<evidence type="ECO:0000256" key="7">
    <source>
        <dbReference type="SAM" id="MobiDB-lite"/>
    </source>
</evidence>
<organism evidence="8 9">
    <name type="scientific">Pneumocystis wakefieldiae</name>
    <dbReference type="NCBI Taxonomy" id="38082"/>
    <lineage>
        <taxon>Eukaryota</taxon>
        <taxon>Fungi</taxon>
        <taxon>Dikarya</taxon>
        <taxon>Ascomycota</taxon>
        <taxon>Taphrinomycotina</taxon>
        <taxon>Pneumocystomycetes</taxon>
        <taxon>Pneumocystaceae</taxon>
        <taxon>Pneumocystis</taxon>
    </lineage>
</organism>
<sequence length="346" mass="39019">MDRKRQPLGIAASQRKRAQEAQEKVNQDLPNGLKAKALLDLAQLSSEGVDIDIEGLIEIDTNFDKNIKIDKDFCCLNEERCDCLSGSASGLSAELADSFISTTFLLIDAAIKCCNAGLKANQASNNGFPIEEMDQASIRCLRGQAKLTKLMHQPQRCYDLIKPTLKSAMKDLDASDSAEIYRTITPLFHWIARIGDECSENVEKKMINDWIASKWHLLLKDNESDAEALEGLGFIELSMSNAYLEPIEEMEEMKEETEAMIQAEFHLNNAIEYFMRAYDIQKANGISENLFTMLAEAKISLANLKSKDKQSEEYKNVLKQLREIGLNQSDQLPDYLQDILNEFDTL</sequence>
<comment type="similarity">
    <text evidence="2">Belongs to the ETT1 family.</text>
</comment>
<evidence type="ECO:0000313" key="8">
    <source>
        <dbReference type="EMBL" id="QSL64722.1"/>
    </source>
</evidence>
<feature type="region of interest" description="Disordered" evidence="7">
    <location>
        <begin position="1"/>
        <end position="21"/>
    </location>
</feature>
<name>A0A899FXH4_9ASCO</name>
<evidence type="ECO:0000256" key="4">
    <source>
        <dbReference type="ARBA" id="ARBA00023015"/>
    </source>
</evidence>
<dbReference type="AlphaFoldDB" id="A0A899FXH4"/>
<dbReference type="GO" id="GO:0006417">
    <property type="term" value="P:regulation of translation"/>
    <property type="evidence" value="ECO:0007669"/>
    <property type="project" value="UniProtKB-KW"/>
</dbReference>
<dbReference type="EMBL" id="CP054534">
    <property type="protein sequence ID" value="QSL64722.1"/>
    <property type="molecule type" value="Genomic_DNA"/>
</dbReference>
<keyword evidence="6" id="KW-0539">Nucleus</keyword>
<dbReference type="PANTHER" id="PTHR28290:SF1">
    <property type="entry name" value="ENHANCER OF TRANSLATION TERMINATION 1"/>
    <property type="match status" value="1"/>
</dbReference>
<proteinExistence type="inferred from homology"/>
<keyword evidence="4" id="KW-0805">Transcription regulation</keyword>
<dbReference type="Proteomes" id="UP000663699">
    <property type="component" value="Chromosome 3"/>
</dbReference>
<evidence type="ECO:0000256" key="3">
    <source>
        <dbReference type="ARBA" id="ARBA00022845"/>
    </source>
</evidence>
<keyword evidence="9" id="KW-1185">Reference proteome</keyword>
<evidence type="ECO:0000256" key="6">
    <source>
        <dbReference type="ARBA" id="ARBA00023242"/>
    </source>
</evidence>
<evidence type="ECO:0000256" key="2">
    <source>
        <dbReference type="ARBA" id="ARBA00007273"/>
    </source>
</evidence>
<dbReference type="OrthoDB" id="5598057at2759"/>
<evidence type="ECO:0000256" key="1">
    <source>
        <dbReference type="ARBA" id="ARBA00004123"/>
    </source>
</evidence>
<evidence type="ECO:0000256" key="5">
    <source>
        <dbReference type="ARBA" id="ARBA00023163"/>
    </source>
</evidence>
<keyword evidence="5" id="KW-0804">Transcription</keyword>
<accession>A0A899FXH4</accession>
<dbReference type="GO" id="GO:2000640">
    <property type="term" value="P:positive regulation of SREBP signaling pathway"/>
    <property type="evidence" value="ECO:0007669"/>
    <property type="project" value="TreeGrafter"/>
</dbReference>
<reference evidence="8" key="1">
    <citation type="submission" date="2020-06" db="EMBL/GenBank/DDBJ databases">
        <title>Genomes of multiple members of Pneumocystis genus reveal paths to human pathogen Pneumocystis jirovecii.</title>
        <authorList>
            <person name="Cisse O.H."/>
            <person name="Ma L."/>
            <person name="Dekker J."/>
            <person name="Khil P."/>
            <person name="Jo J."/>
            <person name="Brenchley J."/>
            <person name="Blair R."/>
            <person name="Pahar B."/>
            <person name="Chabe M."/>
            <person name="Van Rompay K.A."/>
            <person name="Keesler R."/>
            <person name="Sukura A."/>
            <person name="Hirsch V."/>
            <person name="Kutty G."/>
            <person name="Liu Y."/>
            <person name="Peng L."/>
            <person name="Chen J."/>
            <person name="Song J."/>
            <person name="Weissenbacher-Lang C."/>
            <person name="Xu J."/>
            <person name="Upham N.S."/>
            <person name="Stajich J.E."/>
            <person name="Cuomo C.A."/>
            <person name="Cushion M.T."/>
            <person name="Kovacs J.A."/>
        </authorList>
    </citation>
    <scope>NUCLEOTIDE SEQUENCE</scope>
    <source>
        <strain evidence="8">2A</strain>
    </source>
</reference>
<comment type="subcellular location">
    <subcellularLocation>
        <location evidence="1">Nucleus</location>
    </subcellularLocation>
</comment>
<gene>
    <name evidence="8" type="ORF">MERGE_002024</name>
</gene>
<keyword evidence="3" id="KW-0810">Translation regulation</keyword>
<dbReference type="InterPro" id="IPR024318">
    <property type="entry name" value="Nro1/ETT1"/>
</dbReference>
<dbReference type="PANTHER" id="PTHR28290">
    <property type="entry name" value="ENHANCER OF TRANSLATION TERMINATION 1"/>
    <property type="match status" value="1"/>
</dbReference>
<dbReference type="GO" id="GO:0005634">
    <property type="term" value="C:nucleus"/>
    <property type="evidence" value="ECO:0007669"/>
    <property type="project" value="UniProtKB-SubCell"/>
</dbReference>
<protein>
    <submittedName>
        <fullName evidence="8">Uncharacterized protein</fullName>
    </submittedName>
</protein>
<evidence type="ECO:0000313" key="9">
    <source>
        <dbReference type="Proteomes" id="UP000663699"/>
    </source>
</evidence>